<protein>
    <recommendedName>
        <fullName evidence="2">Xylose isomerase-like TIM barrel domain-containing protein</fullName>
    </recommendedName>
</protein>
<name>A0A383E9W9_9ZZZZ</name>
<gene>
    <name evidence="1" type="ORF">METZ01_LOCUS506516</name>
</gene>
<dbReference type="AlphaFoldDB" id="A0A383E9W9"/>
<organism evidence="1">
    <name type="scientific">marine metagenome</name>
    <dbReference type="NCBI Taxonomy" id="408172"/>
    <lineage>
        <taxon>unclassified sequences</taxon>
        <taxon>metagenomes</taxon>
        <taxon>ecological metagenomes</taxon>
    </lineage>
</organism>
<dbReference type="Gene3D" id="3.20.20.150">
    <property type="entry name" value="Divalent-metal-dependent TIM barrel enzymes"/>
    <property type="match status" value="1"/>
</dbReference>
<sequence length="99" mass="11041">MNRRQFIQSSIALSSAAVLGAEPEKRETALTLGFSLYGMKTLKTGDALLRLSSIGYDSVEFCLNDGWDAAPKNLTPKRRRALRILLDHFELKLTALMLN</sequence>
<accession>A0A383E9W9</accession>
<dbReference type="EMBL" id="UINC01224159">
    <property type="protein sequence ID" value="SVE53662.1"/>
    <property type="molecule type" value="Genomic_DNA"/>
</dbReference>
<feature type="non-terminal residue" evidence="1">
    <location>
        <position position="99"/>
    </location>
</feature>
<proteinExistence type="predicted"/>
<evidence type="ECO:0008006" key="2">
    <source>
        <dbReference type="Google" id="ProtNLM"/>
    </source>
</evidence>
<evidence type="ECO:0000313" key="1">
    <source>
        <dbReference type="EMBL" id="SVE53662.1"/>
    </source>
</evidence>
<reference evidence="1" key="1">
    <citation type="submission" date="2018-05" db="EMBL/GenBank/DDBJ databases">
        <authorList>
            <person name="Lanie J.A."/>
            <person name="Ng W.-L."/>
            <person name="Kazmierczak K.M."/>
            <person name="Andrzejewski T.M."/>
            <person name="Davidsen T.M."/>
            <person name="Wayne K.J."/>
            <person name="Tettelin H."/>
            <person name="Glass J.I."/>
            <person name="Rusch D."/>
            <person name="Podicherti R."/>
            <person name="Tsui H.-C.T."/>
            <person name="Winkler M.E."/>
        </authorList>
    </citation>
    <scope>NUCLEOTIDE SEQUENCE</scope>
</reference>